<dbReference type="Proteomes" id="UP000538666">
    <property type="component" value="Unassembled WGS sequence"/>
</dbReference>
<dbReference type="AlphaFoldDB" id="A0A841JXC9"/>
<dbReference type="InterPro" id="IPR036514">
    <property type="entry name" value="SGNH_hydro_sf"/>
</dbReference>
<proteinExistence type="predicted"/>
<dbReference type="EMBL" id="JACHEK010000006">
    <property type="protein sequence ID" value="MBB6145215.1"/>
    <property type="molecule type" value="Genomic_DNA"/>
</dbReference>
<dbReference type="InterPro" id="IPR013830">
    <property type="entry name" value="SGNH_hydro"/>
</dbReference>
<gene>
    <name evidence="2" type="ORF">HNQ77_003173</name>
</gene>
<dbReference type="RefSeq" id="WP_231581566.1">
    <property type="nucleotide sequence ID" value="NZ_JACHEK010000006.1"/>
</dbReference>
<dbReference type="SUPFAM" id="SSF52266">
    <property type="entry name" value="SGNH hydrolase"/>
    <property type="match status" value="1"/>
</dbReference>
<dbReference type="CDD" id="cd01830">
    <property type="entry name" value="XynE_like"/>
    <property type="match status" value="1"/>
</dbReference>
<name>A0A841JXC9_9BACT</name>
<dbReference type="PANTHER" id="PTHR43784">
    <property type="entry name" value="GDSL-LIKE LIPASE/ACYLHYDROLASE, PUTATIVE (AFU_ORTHOLOGUE AFUA_2G00820)-RELATED"/>
    <property type="match status" value="1"/>
</dbReference>
<sequence>MQFASAQAIKRDWIGSWAASQQIPEPQNALAPEDLHDATLRQIVHLSTGGSTLRVHLSNAFGTAPLHFTSVHIARPLSTSAAKIDPVTDKALSFSGESDVIVPAGAEYISDPIEYPMAALSDLAVTLHLDAAPAQQTGHPGSRSTSYFVHGVLVSAADLPEAKKVEHWYLLAGVDVAAFPNAVSIVAFGDSITDGHGATTNGNDRWTDVLAQRLQASPATKATSVLNQGIGGNHLLTDGLGPNALARFDRDVLAQPGARYLIVLEGVNDLGGLTRLGDVSPAEHAALVHRILASYEQMIVRAHAAGIKVFGATILPYTGSDYYHPGPASEADRQAINQWIRAAGHFDAVVDFDAVTRDPAHPERLLPAYDCGDHLHPSPAGYKVMAEAIPLSLFAQ</sequence>
<evidence type="ECO:0000313" key="2">
    <source>
        <dbReference type="EMBL" id="MBB6145215.1"/>
    </source>
</evidence>
<keyword evidence="3" id="KW-1185">Reference proteome</keyword>
<dbReference type="GO" id="GO:0016788">
    <property type="term" value="F:hydrolase activity, acting on ester bonds"/>
    <property type="evidence" value="ECO:0007669"/>
    <property type="project" value="UniProtKB-ARBA"/>
</dbReference>
<comment type="caution">
    <text evidence="2">The sequence shown here is derived from an EMBL/GenBank/DDBJ whole genome shotgun (WGS) entry which is preliminary data.</text>
</comment>
<evidence type="ECO:0000313" key="3">
    <source>
        <dbReference type="Proteomes" id="UP000538666"/>
    </source>
</evidence>
<organism evidence="2 3">
    <name type="scientific">Silvibacterium bohemicum</name>
    <dbReference type="NCBI Taxonomy" id="1577686"/>
    <lineage>
        <taxon>Bacteria</taxon>
        <taxon>Pseudomonadati</taxon>
        <taxon>Acidobacteriota</taxon>
        <taxon>Terriglobia</taxon>
        <taxon>Terriglobales</taxon>
        <taxon>Acidobacteriaceae</taxon>
        <taxon>Silvibacterium</taxon>
    </lineage>
</organism>
<dbReference type="Gene3D" id="3.40.50.1110">
    <property type="entry name" value="SGNH hydrolase"/>
    <property type="match status" value="1"/>
</dbReference>
<feature type="domain" description="SGNH hydrolase-type esterase" evidence="1">
    <location>
        <begin position="187"/>
        <end position="384"/>
    </location>
</feature>
<accession>A0A841JXC9</accession>
<dbReference type="PANTHER" id="PTHR43784:SF2">
    <property type="entry name" value="GDSL-LIKE LIPASE_ACYLHYDROLASE, PUTATIVE (AFU_ORTHOLOGUE AFUA_2G00820)-RELATED"/>
    <property type="match status" value="1"/>
</dbReference>
<dbReference type="InterPro" id="IPR053140">
    <property type="entry name" value="GDSL_Rv0518-like"/>
</dbReference>
<dbReference type="Pfam" id="PF13472">
    <property type="entry name" value="Lipase_GDSL_2"/>
    <property type="match status" value="1"/>
</dbReference>
<reference evidence="2 3" key="1">
    <citation type="submission" date="2020-08" db="EMBL/GenBank/DDBJ databases">
        <title>Genomic Encyclopedia of Type Strains, Phase IV (KMG-IV): sequencing the most valuable type-strain genomes for metagenomic binning, comparative biology and taxonomic classification.</title>
        <authorList>
            <person name="Goeker M."/>
        </authorList>
    </citation>
    <scope>NUCLEOTIDE SEQUENCE [LARGE SCALE GENOMIC DNA]</scope>
    <source>
        <strain evidence="2 3">DSM 103733</strain>
    </source>
</reference>
<evidence type="ECO:0000259" key="1">
    <source>
        <dbReference type="Pfam" id="PF13472"/>
    </source>
</evidence>
<protein>
    <submittedName>
        <fullName evidence="2">Lysophospholipase L1-like esterase</fullName>
    </submittedName>
</protein>